<name>A0A7X1NZ19_9DEIO</name>
<organism evidence="1 2">
    <name type="scientific">Deinococcus terrestris</name>
    <dbReference type="NCBI Taxonomy" id="2651870"/>
    <lineage>
        <taxon>Bacteria</taxon>
        <taxon>Thermotogati</taxon>
        <taxon>Deinococcota</taxon>
        <taxon>Deinococci</taxon>
        <taxon>Deinococcales</taxon>
        <taxon>Deinococcaceae</taxon>
        <taxon>Deinococcus</taxon>
    </lineage>
</organism>
<evidence type="ECO:0000313" key="2">
    <source>
        <dbReference type="Proteomes" id="UP000484842"/>
    </source>
</evidence>
<dbReference type="Proteomes" id="UP000484842">
    <property type="component" value="Unassembled WGS sequence"/>
</dbReference>
<dbReference type="EMBL" id="WBSL01000029">
    <property type="protein sequence ID" value="MPY68422.1"/>
    <property type="molecule type" value="Genomic_DNA"/>
</dbReference>
<evidence type="ECO:0000313" key="1">
    <source>
        <dbReference type="EMBL" id="MPY68422.1"/>
    </source>
</evidence>
<dbReference type="RefSeq" id="WP_152872683.1">
    <property type="nucleotide sequence ID" value="NZ_WBSL01000029.1"/>
</dbReference>
<reference evidence="1 2" key="1">
    <citation type="submission" date="2019-10" db="EMBL/GenBank/DDBJ databases">
        <title>Deinococcus sp. isolated from soil.</title>
        <authorList>
            <person name="Li Y."/>
            <person name="Wang J."/>
        </authorList>
    </citation>
    <scope>NUCLEOTIDE SEQUENCE [LARGE SCALE GENOMIC DNA]</scope>
    <source>
        <strain evidence="1 2">SDU3-2</strain>
    </source>
</reference>
<dbReference type="AlphaFoldDB" id="A0A7X1NZ19"/>
<protein>
    <submittedName>
        <fullName evidence="1">Uncharacterized protein</fullName>
    </submittedName>
</protein>
<sequence length="108" mass="11458">MLGLTADPGRFEAQVTADPGLAPLLRGHQGQGEHSARRLRALDALSRARDVFSDPHFLAGDEDETTAWIVTTNGGAGRVTSGPDGWVLDDGFGRHLYTFPGSTPSLEA</sequence>
<keyword evidence="2" id="KW-1185">Reference proteome</keyword>
<comment type="caution">
    <text evidence="1">The sequence shown here is derived from an EMBL/GenBank/DDBJ whole genome shotgun (WGS) entry which is preliminary data.</text>
</comment>
<accession>A0A7X1NZ19</accession>
<gene>
    <name evidence="1" type="ORF">F8S09_17365</name>
</gene>
<proteinExistence type="predicted"/>